<evidence type="ECO:0000256" key="3">
    <source>
        <dbReference type="ARBA" id="ARBA00022617"/>
    </source>
</evidence>
<keyword evidence="13" id="KW-1185">Reference proteome</keyword>
<dbReference type="PANTHER" id="PTHR24282">
    <property type="entry name" value="CYTOCHROME P450 FAMILY MEMBER"/>
    <property type="match status" value="1"/>
</dbReference>
<dbReference type="EMBL" id="PKMF04000271">
    <property type="protein sequence ID" value="KAK7839987.1"/>
    <property type="molecule type" value="Genomic_DNA"/>
</dbReference>
<dbReference type="GO" id="GO:0016705">
    <property type="term" value="F:oxidoreductase activity, acting on paired donors, with incorporation or reduction of molecular oxygen"/>
    <property type="evidence" value="ECO:0007669"/>
    <property type="project" value="InterPro"/>
</dbReference>
<evidence type="ECO:0000256" key="5">
    <source>
        <dbReference type="ARBA" id="ARBA00022723"/>
    </source>
</evidence>
<gene>
    <name evidence="12" type="primary">CYP72A13</name>
    <name evidence="12" type="ORF">CFP56_017298</name>
</gene>
<keyword evidence="5" id="KW-0479">Metal-binding</keyword>
<comment type="caution">
    <text evidence="12">The sequence shown here is derived from an EMBL/GenBank/DDBJ whole genome shotgun (WGS) entry which is preliminary data.</text>
</comment>
<protein>
    <submittedName>
        <fullName evidence="12">Cytochrome p450 72a13</fullName>
    </submittedName>
</protein>
<evidence type="ECO:0000256" key="6">
    <source>
        <dbReference type="ARBA" id="ARBA00022989"/>
    </source>
</evidence>
<evidence type="ECO:0000256" key="7">
    <source>
        <dbReference type="ARBA" id="ARBA00023002"/>
    </source>
</evidence>
<name>A0AAW0KKV9_QUESU</name>
<dbReference type="SUPFAM" id="SSF48264">
    <property type="entry name" value="Cytochrome P450"/>
    <property type="match status" value="1"/>
</dbReference>
<reference evidence="12 13" key="1">
    <citation type="journal article" date="2018" name="Sci. Data">
        <title>The draft genome sequence of cork oak.</title>
        <authorList>
            <person name="Ramos A.M."/>
            <person name="Usie A."/>
            <person name="Barbosa P."/>
            <person name="Barros P.M."/>
            <person name="Capote T."/>
            <person name="Chaves I."/>
            <person name="Simoes F."/>
            <person name="Abreu I."/>
            <person name="Carrasquinho I."/>
            <person name="Faro C."/>
            <person name="Guimaraes J.B."/>
            <person name="Mendonca D."/>
            <person name="Nobrega F."/>
            <person name="Rodrigues L."/>
            <person name="Saibo N.J.M."/>
            <person name="Varela M.C."/>
            <person name="Egas C."/>
            <person name="Matos J."/>
            <person name="Miguel C.M."/>
            <person name="Oliveira M.M."/>
            <person name="Ricardo C.P."/>
            <person name="Goncalves S."/>
        </authorList>
    </citation>
    <scope>NUCLEOTIDE SEQUENCE [LARGE SCALE GENOMIC DNA]</scope>
    <source>
        <strain evidence="13">cv. HL8</strain>
    </source>
</reference>
<feature type="compositionally biased region" description="Basic residues" evidence="11">
    <location>
        <begin position="103"/>
        <end position="114"/>
    </location>
</feature>
<evidence type="ECO:0000256" key="10">
    <source>
        <dbReference type="ARBA" id="ARBA00023136"/>
    </source>
</evidence>
<evidence type="ECO:0000313" key="13">
    <source>
        <dbReference type="Proteomes" id="UP000237347"/>
    </source>
</evidence>
<organism evidence="12 13">
    <name type="scientific">Quercus suber</name>
    <name type="common">Cork oak</name>
    <dbReference type="NCBI Taxonomy" id="58331"/>
    <lineage>
        <taxon>Eukaryota</taxon>
        <taxon>Viridiplantae</taxon>
        <taxon>Streptophyta</taxon>
        <taxon>Embryophyta</taxon>
        <taxon>Tracheophyta</taxon>
        <taxon>Spermatophyta</taxon>
        <taxon>Magnoliopsida</taxon>
        <taxon>eudicotyledons</taxon>
        <taxon>Gunneridae</taxon>
        <taxon>Pentapetalae</taxon>
        <taxon>rosids</taxon>
        <taxon>fabids</taxon>
        <taxon>Fagales</taxon>
        <taxon>Fagaceae</taxon>
        <taxon>Quercus</taxon>
    </lineage>
</organism>
<evidence type="ECO:0000256" key="9">
    <source>
        <dbReference type="ARBA" id="ARBA00023033"/>
    </source>
</evidence>
<dbReference type="InterPro" id="IPR050665">
    <property type="entry name" value="Cytochrome_P450_Monooxygen"/>
</dbReference>
<evidence type="ECO:0000256" key="4">
    <source>
        <dbReference type="ARBA" id="ARBA00022692"/>
    </source>
</evidence>
<evidence type="ECO:0000256" key="11">
    <source>
        <dbReference type="SAM" id="MobiDB-lite"/>
    </source>
</evidence>
<dbReference type="Proteomes" id="UP000237347">
    <property type="component" value="Unassembled WGS sequence"/>
</dbReference>
<keyword evidence="4" id="KW-0812">Transmembrane</keyword>
<keyword evidence="9" id="KW-0503">Monooxygenase</keyword>
<keyword evidence="7" id="KW-0560">Oxidoreductase</keyword>
<accession>A0AAW0KKV9</accession>
<evidence type="ECO:0000256" key="1">
    <source>
        <dbReference type="ARBA" id="ARBA00004167"/>
    </source>
</evidence>
<evidence type="ECO:0000256" key="8">
    <source>
        <dbReference type="ARBA" id="ARBA00023004"/>
    </source>
</evidence>
<dbReference type="GO" id="GO:0016020">
    <property type="term" value="C:membrane"/>
    <property type="evidence" value="ECO:0007669"/>
    <property type="project" value="UniProtKB-SubCell"/>
</dbReference>
<dbReference type="GO" id="GO:0020037">
    <property type="term" value="F:heme binding"/>
    <property type="evidence" value="ECO:0007669"/>
    <property type="project" value="InterPro"/>
</dbReference>
<evidence type="ECO:0000313" key="12">
    <source>
        <dbReference type="EMBL" id="KAK7839987.1"/>
    </source>
</evidence>
<sequence length="114" mass="12832">MSPEQIKDVFTKMGDFQKPKPNPLTRLLAMGLISYKGEKWAKHRKIINPAFHLEKLKEASPLPISSAVKTPIPNKDFLASEVSVYGENHHEQDTSYVNGSSKHIQKTHSHATNL</sequence>
<comment type="similarity">
    <text evidence="2">Belongs to the cytochrome P450 family.</text>
</comment>
<dbReference type="InterPro" id="IPR036396">
    <property type="entry name" value="Cyt_P450_sf"/>
</dbReference>
<dbReference type="GO" id="GO:0005506">
    <property type="term" value="F:iron ion binding"/>
    <property type="evidence" value="ECO:0007669"/>
    <property type="project" value="InterPro"/>
</dbReference>
<keyword evidence="3" id="KW-0349">Heme</keyword>
<proteinExistence type="inferred from homology"/>
<feature type="region of interest" description="Disordered" evidence="11">
    <location>
        <begin position="89"/>
        <end position="114"/>
    </location>
</feature>
<evidence type="ECO:0000256" key="2">
    <source>
        <dbReference type="ARBA" id="ARBA00010617"/>
    </source>
</evidence>
<dbReference type="Gene3D" id="1.10.630.10">
    <property type="entry name" value="Cytochrome P450"/>
    <property type="match status" value="1"/>
</dbReference>
<keyword evidence="10" id="KW-0472">Membrane</keyword>
<dbReference type="PANTHER" id="PTHR24282:SF255">
    <property type="entry name" value="CYTOCHROME P450 72A11-RELATED"/>
    <property type="match status" value="1"/>
</dbReference>
<keyword evidence="6" id="KW-1133">Transmembrane helix</keyword>
<comment type="subcellular location">
    <subcellularLocation>
        <location evidence="1">Membrane</location>
        <topology evidence="1">Single-pass membrane protein</topology>
    </subcellularLocation>
</comment>
<keyword evidence="8" id="KW-0408">Iron</keyword>
<dbReference type="GO" id="GO:0004497">
    <property type="term" value="F:monooxygenase activity"/>
    <property type="evidence" value="ECO:0007669"/>
    <property type="project" value="UniProtKB-KW"/>
</dbReference>
<dbReference type="AlphaFoldDB" id="A0AAW0KKV9"/>